<feature type="chain" id="PRO_5024974743" description="Peptidase M10 metallopeptidase domain-containing protein" evidence="2">
    <location>
        <begin position="30"/>
        <end position="272"/>
    </location>
</feature>
<protein>
    <recommendedName>
        <fullName evidence="5">Peptidase M10 metallopeptidase domain-containing protein</fullName>
    </recommendedName>
</protein>
<keyword evidence="2" id="KW-0732">Signal</keyword>
<dbReference type="EMBL" id="CP029190">
    <property type="protein sequence ID" value="QES48748.1"/>
    <property type="molecule type" value="Genomic_DNA"/>
</dbReference>
<dbReference type="OrthoDB" id="7594344at2"/>
<dbReference type="SUPFAM" id="SSF55486">
    <property type="entry name" value="Metalloproteases ('zincins'), catalytic domain"/>
    <property type="match status" value="1"/>
</dbReference>
<evidence type="ECO:0000313" key="3">
    <source>
        <dbReference type="EMBL" id="QES48748.1"/>
    </source>
</evidence>
<accession>A0A5P2D3Y8</accession>
<reference evidence="3 4" key="1">
    <citation type="submission" date="2018-05" db="EMBL/GenBank/DDBJ databases">
        <title>Streptomyces venezuelae.</title>
        <authorList>
            <person name="Kim W."/>
            <person name="Lee N."/>
            <person name="Cho B.-K."/>
        </authorList>
    </citation>
    <scope>NUCLEOTIDE SEQUENCE [LARGE SCALE GENOMIC DNA]</scope>
    <source>
        <strain evidence="3 4">ATCC 21782</strain>
    </source>
</reference>
<gene>
    <name evidence="3" type="ORF">DEJ50_13895</name>
</gene>
<dbReference type="InterPro" id="IPR024079">
    <property type="entry name" value="MetalloPept_cat_dom_sf"/>
</dbReference>
<organism evidence="3 4">
    <name type="scientific">Streptomyces venezuelae</name>
    <dbReference type="NCBI Taxonomy" id="54571"/>
    <lineage>
        <taxon>Bacteria</taxon>
        <taxon>Bacillati</taxon>
        <taxon>Actinomycetota</taxon>
        <taxon>Actinomycetes</taxon>
        <taxon>Kitasatosporales</taxon>
        <taxon>Streptomycetaceae</taxon>
        <taxon>Streptomyces</taxon>
    </lineage>
</organism>
<sequence length="272" mass="28393">MRHARTLTATVLAATALTAVLLTAPGSVAGEGPAIPPQRPNPAPSAEANARAEAVEEVETSYTTADGVTHGSVYLAAPGVSAKELAAKLRAAGVRGVVEPGGVSAMAGNCGWGSAANLDGQCPVINWRRNGYTNPQIYYNDRSGASWPQGTALTQWNQSPNIHVERATGGCPNYSGTHCVDVVDGSYGATGWLGVTSYSYDSARYFIDGTVSIKYNNSYASNHRAVACHESGHAFGVGHNTSTNSCMYGVGPNSNVPNADDYALIVNRLYPR</sequence>
<feature type="compositionally biased region" description="Pro residues" evidence="1">
    <location>
        <begin position="34"/>
        <end position="43"/>
    </location>
</feature>
<dbReference type="Gene3D" id="3.40.390.10">
    <property type="entry name" value="Collagenase (Catalytic Domain)"/>
    <property type="match status" value="1"/>
</dbReference>
<proteinExistence type="predicted"/>
<dbReference type="GO" id="GO:0008237">
    <property type="term" value="F:metallopeptidase activity"/>
    <property type="evidence" value="ECO:0007669"/>
    <property type="project" value="InterPro"/>
</dbReference>
<dbReference type="AlphaFoldDB" id="A0A5P2D3Y8"/>
<dbReference type="Proteomes" id="UP000325211">
    <property type="component" value="Chromosome"/>
</dbReference>
<dbReference type="RefSeq" id="WP_150208311.1">
    <property type="nucleotide sequence ID" value="NZ_CP029190.1"/>
</dbReference>
<evidence type="ECO:0000256" key="2">
    <source>
        <dbReference type="SAM" id="SignalP"/>
    </source>
</evidence>
<feature type="signal peptide" evidence="2">
    <location>
        <begin position="1"/>
        <end position="29"/>
    </location>
</feature>
<name>A0A5P2D3Y8_STRVZ</name>
<feature type="region of interest" description="Disordered" evidence="1">
    <location>
        <begin position="31"/>
        <end position="51"/>
    </location>
</feature>
<evidence type="ECO:0000256" key="1">
    <source>
        <dbReference type="SAM" id="MobiDB-lite"/>
    </source>
</evidence>
<evidence type="ECO:0000313" key="4">
    <source>
        <dbReference type="Proteomes" id="UP000325211"/>
    </source>
</evidence>
<evidence type="ECO:0008006" key="5">
    <source>
        <dbReference type="Google" id="ProtNLM"/>
    </source>
</evidence>